<organism evidence="2 3">
    <name type="scientific">Paraphoma chrysanthemicola</name>
    <dbReference type="NCBI Taxonomy" id="798071"/>
    <lineage>
        <taxon>Eukaryota</taxon>
        <taxon>Fungi</taxon>
        <taxon>Dikarya</taxon>
        <taxon>Ascomycota</taxon>
        <taxon>Pezizomycotina</taxon>
        <taxon>Dothideomycetes</taxon>
        <taxon>Pleosporomycetidae</taxon>
        <taxon>Pleosporales</taxon>
        <taxon>Pleosporineae</taxon>
        <taxon>Phaeosphaeriaceae</taxon>
        <taxon>Paraphoma</taxon>
    </lineage>
</organism>
<feature type="domain" description="DUF7730" evidence="1">
    <location>
        <begin position="15"/>
        <end position="265"/>
    </location>
</feature>
<dbReference type="Proteomes" id="UP000813461">
    <property type="component" value="Unassembled WGS sequence"/>
</dbReference>
<sequence length="396" mass="45518">MNMATNASIDADTHLQRYSRFFQLPHDIQRLIYEALVPSAVHIQVREGRTIVSKCASPQAMDEEDDGESRREGLPFGGGKWNFEDTHIHAQRLRSCWGPHWRCEELARKTRGGGLTGLLSVCKTFSVEVREVLIKETTWNVAHSATVLRLVETTARRHFLGQAIRDIRRLDITLRLPLAVFTMIENRTASPSNVSIHDTHVSEAEDSIASQADKWLQICASVSQLKSLSRLRVWLDHDQTDYWAKINERAFLEPVVQSLERSEVKISFHLPLLNPAMETAHRHFLEPKSAANLTVVRRVRQHYHGIVNSQGRLFVISRGDFPLLDIGSYPFEDLNKEELRSVERKLWEQGIDVQHELVDGGSWPHDGGWEFDEYIEPQIIKREQELGRSLNWDDIL</sequence>
<dbReference type="OrthoDB" id="4757095at2759"/>
<evidence type="ECO:0000313" key="2">
    <source>
        <dbReference type="EMBL" id="KAH7079469.1"/>
    </source>
</evidence>
<accession>A0A8K0VUT1</accession>
<keyword evidence="3" id="KW-1185">Reference proteome</keyword>
<dbReference type="EMBL" id="JAGMVJ010000016">
    <property type="protein sequence ID" value="KAH7079469.1"/>
    <property type="molecule type" value="Genomic_DNA"/>
</dbReference>
<name>A0A8K0VUT1_9PLEO</name>
<evidence type="ECO:0000313" key="3">
    <source>
        <dbReference type="Proteomes" id="UP000813461"/>
    </source>
</evidence>
<protein>
    <recommendedName>
        <fullName evidence="1">DUF7730 domain-containing protein</fullName>
    </recommendedName>
</protein>
<evidence type="ECO:0000259" key="1">
    <source>
        <dbReference type="Pfam" id="PF24864"/>
    </source>
</evidence>
<dbReference type="Pfam" id="PF24864">
    <property type="entry name" value="DUF7730"/>
    <property type="match status" value="1"/>
</dbReference>
<comment type="caution">
    <text evidence="2">The sequence shown here is derived from an EMBL/GenBank/DDBJ whole genome shotgun (WGS) entry which is preliminary data.</text>
</comment>
<proteinExistence type="predicted"/>
<dbReference type="InterPro" id="IPR056632">
    <property type="entry name" value="DUF7730"/>
</dbReference>
<reference evidence="2" key="1">
    <citation type="journal article" date="2021" name="Nat. Commun.">
        <title>Genetic determinants of endophytism in the Arabidopsis root mycobiome.</title>
        <authorList>
            <person name="Mesny F."/>
            <person name="Miyauchi S."/>
            <person name="Thiergart T."/>
            <person name="Pickel B."/>
            <person name="Atanasova L."/>
            <person name="Karlsson M."/>
            <person name="Huettel B."/>
            <person name="Barry K.W."/>
            <person name="Haridas S."/>
            <person name="Chen C."/>
            <person name="Bauer D."/>
            <person name="Andreopoulos W."/>
            <person name="Pangilinan J."/>
            <person name="LaButti K."/>
            <person name="Riley R."/>
            <person name="Lipzen A."/>
            <person name="Clum A."/>
            <person name="Drula E."/>
            <person name="Henrissat B."/>
            <person name="Kohler A."/>
            <person name="Grigoriev I.V."/>
            <person name="Martin F.M."/>
            <person name="Hacquard S."/>
        </authorList>
    </citation>
    <scope>NUCLEOTIDE SEQUENCE</scope>
    <source>
        <strain evidence="2">MPI-SDFR-AT-0120</strain>
    </source>
</reference>
<dbReference type="AlphaFoldDB" id="A0A8K0VUT1"/>
<gene>
    <name evidence="2" type="ORF">FB567DRAFT_532638</name>
</gene>